<dbReference type="EMBL" id="NAJP01000008">
    <property type="protein sequence ID" value="TKA46469.1"/>
    <property type="molecule type" value="Genomic_DNA"/>
</dbReference>
<dbReference type="InterPro" id="IPR013083">
    <property type="entry name" value="Znf_RING/FYVE/PHD"/>
</dbReference>
<reference evidence="10 11" key="1">
    <citation type="submission" date="2017-03" db="EMBL/GenBank/DDBJ databases">
        <title>Genomes of endolithic fungi from Antarctica.</title>
        <authorList>
            <person name="Coleine C."/>
            <person name="Masonjones S."/>
            <person name="Stajich J.E."/>
        </authorList>
    </citation>
    <scope>NUCLEOTIDE SEQUENCE [LARGE SCALE GENOMIC DNA]</scope>
    <source>
        <strain evidence="10 11">CCFEE 5311</strain>
    </source>
</reference>
<dbReference type="Proteomes" id="UP000310066">
    <property type="component" value="Unassembled WGS sequence"/>
</dbReference>
<evidence type="ECO:0000256" key="4">
    <source>
        <dbReference type="ARBA" id="ARBA00022771"/>
    </source>
</evidence>
<evidence type="ECO:0000256" key="6">
    <source>
        <dbReference type="ARBA" id="ARBA00022989"/>
    </source>
</evidence>
<dbReference type="AlphaFoldDB" id="A0A4V6WKB4"/>
<name>A0A4V6WKB4_9PEZI</name>
<proteinExistence type="predicted"/>
<dbReference type="PROSITE" id="PS51292">
    <property type="entry name" value="ZF_RING_CH"/>
    <property type="match status" value="1"/>
</dbReference>
<keyword evidence="6" id="KW-1133">Transmembrane helix</keyword>
<evidence type="ECO:0000256" key="2">
    <source>
        <dbReference type="ARBA" id="ARBA00022692"/>
    </source>
</evidence>
<dbReference type="GO" id="GO:0008270">
    <property type="term" value="F:zinc ion binding"/>
    <property type="evidence" value="ECO:0007669"/>
    <property type="project" value="UniProtKB-KW"/>
</dbReference>
<evidence type="ECO:0000256" key="1">
    <source>
        <dbReference type="ARBA" id="ARBA00004141"/>
    </source>
</evidence>
<keyword evidence="3" id="KW-0479">Metal-binding</keyword>
<keyword evidence="2" id="KW-0812">Transmembrane</keyword>
<keyword evidence="7" id="KW-0472">Membrane</keyword>
<sequence>MASLPPRQHSQRRVSPEQQEPHAQQVPHSPVRVHSATSEDSQTLFIHDPIVEHTQPAQEQRQQQTQHSTGAPLPGSREDPDLKTCWICFADSTEDTPSTSPWRDPCPCALVAHEECLLDWIADLELPKNARHRAIRQPKIECPQCKSEIKLARPRNYVVDAVRALERVGAKTVTPGALTFLSASLYQSSLAWGMHSIYAVFGSDDGYRILRPMLQNVIRPPIEVYLDTPREAMEKMLGLIVDHLVHWRLYLGLPLISPMLILSRTTLADSLLPVLPVLFFATSQHAVREPLDFTHWPPSAGLCFAILPYVRAVYNSYYERVWGAKVRRWTKEIQPRSGQAQDDADEGVQNPIAEDQAQADDDDGNIFEVRIDGGIWDEWEEPPAEAQQAPQQPRRRQNLQAPPLDQPPIQDDEDDEQADPPPNIPDHRPQPIDPQADELMNGPPVERPADPQQAPQQPAPAPAAAAAAAAGERRLSFSPTTLASTILGALLFPTIAGLSGDILKLLLPAAWTTAQLARSTNFFGRRIAGSSAKGPFFSERWARSLVGGCLFVVVKDAVGLYVRWKMVEMHRRRRVLDYAGEGGRRGRGRT</sequence>
<evidence type="ECO:0000313" key="11">
    <source>
        <dbReference type="Proteomes" id="UP000310066"/>
    </source>
</evidence>
<comment type="caution">
    <text evidence="10">The sequence shown here is derived from an EMBL/GenBank/DDBJ whole genome shotgun (WGS) entry which is preliminary data.</text>
</comment>
<keyword evidence="4" id="KW-0863">Zinc-finger</keyword>
<dbReference type="SUPFAM" id="SSF57850">
    <property type="entry name" value="RING/U-box"/>
    <property type="match status" value="1"/>
</dbReference>
<feature type="compositionally biased region" description="Low complexity" evidence="8">
    <location>
        <begin position="55"/>
        <end position="66"/>
    </location>
</feature>
<keyword evidence="5" id="KW-0862">Zinc</keyword>
<evidence type="ECO:0000259" key="9">
    <source>
        <dbReference type="PROSITE" id="PS51292"/>
    </source>
</evidence>
<feature type="compositionally biased region" description="Low complexity" evidence="8">
    <location>
        <begin position="450"/>
        <end position="467"/>
    </location>
</feature>
<evidence type="ECO:0000256" key="3">
    <source>
        <dbReference type="ARBA" id="ARBA00022723"/>
    </source>
</evidence>
<evidence type="ECO:0000256" key="5">
    <source>
        <dbReference type="ARBA" id="ARBA00022833"/>
    </source>
</evidence>
<evidence type="ECO:0000256" key="7">
    <source>
        <dbReference type="ARBA" id="ARBA00023136"/>
    </source>
</evidence>
<evidence type="ECO:0000313" key="10">
    <source>
        <dbReference type="EMBL" id="TKA46469.1"/>
    </source>
</evidence>
<comment type="subcellular location">
    <subcellularLocation>
        <location evidence="1">Membrane</location>
        <topology evidence="1">Multi-pass membrane protein</topology>
    </subcellularLocation>
</comment>
<dbReference type="InterPro" id="IPR011016">
    <property type="entry name" value="Znf_RING-CH"/>
</dbReference>
<dbReference type="STRING" id="329885.A0A4V6WKB4"/>
<organism evidence="10 11">
    <name type="scientific">Friedmanniomyces endolithicus</name>
    <dbReference type="NCBI Taxonomy" id="329885"/>
    <lineage>
        <taxon>Eukaryota</taxon>
        <taxon>Fungi</taxon>
        <taxon>Dikarya</taxon>
        <taxon>Ascomycota</taxon>
        <taxon>Pezizomycotina</taxon>
        <taxon>Dothideomycetes</taxon>
        <taxon>Dothideomycetidae</taxon>
        <taxon>Mycosphaerellales</taxon>
        <taxon>Teratosphaeriaceae</taxon>
        <taxon>Friedmanniomyces</taxon>
    </lineage>
</organism>
<dbReference type="PANTHER" id="PTHR46283">
    <property type="entry name" value="E3 UBIQUITIN-PROTEIN LIGASE MARCH5"/>
    <property type="match status" value="1"/>
</dbReference>
<feature type="region of interest" description="Disordered" evidence="8">
    <location>
        <begin position="383"/>
        <end position="467"/>
    </location>
</feature>
<feature type="domain" description="RING-CH-type" evidence="9">
    <location>
        <begin position="77"/>
        <end position="152"/>
    </location>
</feature>
<protein>
    <recommendedName>
        <fullName evidence="9">RING-CH-type domain-containing protein</fullName>
    </recommendedName>
</protein>
<feature type="compositionally biased region" description="Low complexity" evidence="8">
    <location>
        <begin position="384"/>
        <end position="409"/>
    </location>
</feature>
<feature type="compositionally biased region" description="Polar residues" evidence="8">
    <location>
        <begin position="35"/>
        <end position="44"/>
    </location>
</feature>
<dbReference type="OrthoDB" id="5817083at2759"/>
<accession>A0A4V6WKB4</accession>
<feature type="region of interest" description="Disordered" evidence="8">
    <location>
        <begin position="1"/>
        <end position="78"/>
    </location>
</feature>
<dbReference type="Gene3D" id="3.30.40.10">
    <property type="entry name" value="Zinc/RING finger domain, C3HC4 (zinc finger)"/>
    <property type="match status" value="1"/>
</dbReference>
<dbReference type="GO" id="GO:0016020">
    <property type="term" value="C:membrane"/>
    <property type="evidence" value="ECO:0007669"/>
    <property type="project" value="UniProtKB-SubCell"/>
</dbReference>
<evidence type="ECO:0000256" key="8">
    <source>
        <dbReference type="SAM" id="MobiDB-lite"/>
    </source>
</evidence>
<gene>
    <name evidence="10" type="ORF">B0A54_02301</name>
</gene>